<evidence type="ECO:0000256" key="1">
    <source>
        <dbReference type="SAM" id="Phobius"/>
    </source>
</evidence>
<keyword evidence="1" id="KW-1133">Transmembrane helix</keyword>
<protein>
    <submittedName>
        <fullName evidence="2">Uncharacterized protein</fullName>
    </submittedName>
</protein>
<dbReference type="AlphaFoldDB" id="A0A4R1KXE4"/>
<keyword evidence="1" id="KW-0812">Transmembrane</keyword>
<feature type="transmembrane region" description="Helical" evidence="1">
    <location>
        <begin position="7"/>
        <end position="29"/>
    </location>
</feature>
<dbReference type="RefSeq" id="WP_132703754.1">
    <property type="nucleotide sequence ID" value="NZ_SMGI01000001.1"/>
</dbReference>
<dbReference type="EMBL" id="SMGI01000001">
    <property type="protein sequence ID" value="TCK69270.1"/>
    <property type="molecule type" value="Genomic_DNA"/>
</dbReference>
<keyword evidence="3" id="KW-1185">Reference proteome</keyword>
<feature type="transmembrane region" description="Helical" evidence="1">
    <location>
        <begin position="41"/>
        <end position="58"/>
    </location>
</feature>
<dbReference type="OrthoDB" id="10007046at2"/>
<comment type="caution">
    <text evidence="2">The sequence shown here is derived from an EMBL/GenBank/DDBJ whole genome shotgun (WGS) entry which is preliminary data.</text>
</comment>
<keyword evidence="1" id="KW-0472">Membrane</keyword>
<organism evidence="2 3">
    <name type="scientific">Winogradskyella wandonensis</name>
    <dbReference type="NCBI Taxonomy" id="1442586"/>
    <lineage>
        <taxon>Bacteria</taxon>
        <taxon>Pseudomonadati</taxon>
        <taxon>Bacteroidota</taxon>
        <taxon>Flavobacteriia</taxon>
        <taxon>Flavobacteriales</taxon>
        <taxon>Flavobacteriaceae</taxon>
        <taxon>Winogradskyella</taxon>
    </lineage>
</organism>
<dbReference type="Proteomes" id="UP000295714">
    <property type="component" value="Unassembled WGS sequence"/>
</dbReference>
<sequence length="64" mass="7477">MNKLLNFLSISAVVILIATIFRTIIYYIIGLPNDRVFRTDLLWLWVIAVIVILIKIIYDKNAKK</sequence>
<accession>A0A4R1KXE4</accession>
<reference evidence="2 3" key="1">
    <citation type="journal article" date="2015" name="Stand. Genomic Sci.">
        <title>Genomic Encyclopedia of Bacterial and Archaeal Type Strains, Phase III: the genomes of soil and plant-associated and newly described type strains.</title>
        <authorList>
            <person name="Whitman W.B."/>
            <person name="Woyke T."/>
            <person name="Klenk H.P."/>
            <person name="Zhou Y."/>
            <person name="Lilburn T.G."/>
            <person name="Beck B.J."/>
            <person name="De Vos P."/>
            <person name="Vandamme P."/>
            <person name="Eisen J.A."/>
            <person name="Garrity G."/>
            <person name="Hugenholtz P."/>
            <person name="Kyrpides N.C."/>
        </authorList>
    </citation>
    <scope>NUCLEOTIDE SEQUENCE [LARGE SCALE GENOMIC DNA]</scope>
    <source>
        <strain evidence="2 3">CECT 8445</strain>
    </source>
</reference>
<evidence type="ECO:0000313" key="2">
    <source>
        <dbReference type="EMBL" id="TCK69270.1"/>
    </source>
</evidence>
<evidence type="ECO:0000313" key="3">
    <source>
        <dbReference type="Proteomes" id="UP000295714"/>
    </source>
</evidence>
<proteinExistence type="predicted"/>
<name>A0A4R1KXE4_9FLAO</name>
<gene>
    <name evidence="2" type="ORF">DFQ05_0790</name>
</gene>